<gene>
    <name evidence="1" type="ORF">ACFQ3Q_09980</name>
</gene>
<dbReference type="InterPro" id="IPR024213">
    <property type="entry name" value="DUF3822"/>
</dbReference>
<proteinExistence type="predicted"/>
<dbReference type="Pfam" id="PF12864">
    <property type="entry name" value="DUF3822"/>
    <property type="match status" value="1"/>
</dbReference>
<evidence type="ECO:0000313" key="2">
    <source>
        <dbReference type="Proteomes" id="UP001597131"/>
    </source>
</evidence>
<dbReference type="Gene3D" id="3.30.420.250">
    <property type="match status" value="1"/>
</dbReference>
<dbReference type="EMBL" id="JBHTLI010000001">
    <property type="protein sequence ID" value="MFD1096076.1"/>
    <property type="molecule type" value="Genomic_DNA"/>
</dbReference>
<sequence length="272" mass="32351">MATNKIENTLFKLSIQVSLNGLSFCVLNKNTREVVFFKKTDFREQLDPIRILAEIELQYEEEKELHRNMDEVNLIFSNQLYALVPSAYFREEDASNYLKFNTKILRTDFIAHEEINSQDMVNVYIPYTNIINYFFEKYGEFEYKHSSSVLLEALLKLPKQKKATLYLYNKEKEYDLVVIENGELLLCNTFSYDTKEDFLYYILFTAEQLNLDPSNMDLQLLGEIYKDSEIYKIAYRYIKNISFYEADFQIETSEDLSYSLDETKDFVLFKSL</sequence>
<protein>
    <submittedName>
        <fullName evidence="1">DUF3822 family protein</fullName>
    </submittedName>
</protein>
<accession>A0ABW3NSR2</accession>
<evidence type="ECO:0000313" key="1">
    <source>
        <dbReference type="EMBL" id="MFD1096076.1"/>
    </source>
</evidence>
<reference evidence="2" key="1">
    <citation type="journal article" date="2019" name="Int. J. Syst. Evol. Microbiol.">
        <title>The Global Catalogue of Microorganisms (GCM) 10K type strain sequencing project: providing services to taxonomists for standard genome sequencing and annotation.</title>
        <authorList>
            <consortium name="The Broad Institute Genomics Platform"/>
            <consortium name="The Broad Institute Genome Sequencing Center for Infectious Disease"/>
            <person name="Wu L."/>
            <person name="Ma J."/>
        </authorList>
    </citation>
    <scope>NUCLEOTIDE SEQUENCE [LARGE SCALE GENOMIC DNA]</scope>
    <source>
        <strain evidence="2">CCUG 64793</strain>
    </source>
</reference>
<dbReference type="Proteomes" id="UP001597131">
    <property type="component" value="Unassembled WGS sequence"/>
</dbReference>
<dbReference type="RefSeq" id="WP_380745305.1">
    <property type="nucleotide sequence ID" value="NZ_JBHTLI010000001.1"/>
</dbReference>
<organism evidence="1 2">
    <name type="scientific">Salegentibacter chungangensis</name>
    <dbReference type="NCBI Taxonomy" id="1335724"/>
    <lineage>
        <taxon>Bacteria</taxon>
        <taxon>Pseudomonadati</taxon>
        <taxon>Bacteroidota</taxon>
        <taxon>Flavobacteriia</taxon>
        <taxon>Flavobacteriales</taxon>
        <taxon>Flavobacteriaceae</taxon>
        <taxon>Salegentibacter</taxon>
    </lineage>
</organism>
<dbReference type="CDD" id="cd24013">
    <property type="entry name" value="ASKHA_ATPase_BT3980-like"/>
    <property type="match status" value="1"/>
</dbReference>
<name>A0ABW3NSR2_9FLAO</name>
<dbReference type="Gene3D" id="3.30.420.260">
    <property type="match status" value="1"/>
</dbReference>
<keyword evidence="2" id="KW-1185">Reference proteome</keyword>
<comment type="caution">
    <text evidence="1">The sequence shown here is derived from an EMBL/GenBank/DDBJ whole genome shotgun (WGS) entry which is preliminary data.</text>
</comment>